<dbReference type="SFLD" id="SFLDG01021">
    <property type="entry name" value="Trichodiene_Synthase_Like"/>
    <property type="match status" value="1"/>
</dbReference>
<evidence type="ECO:0008006" key="5">
    <source>
        <dbReference type="Google" id="ProtNLM"/>
    </source>
</evidence>
<proteinExistence type="inferred from homology"/>
<dbReference type="InterPro" id="IPR024652">
    <property type="entry name" value="Trichodiene_synth"/>
</dbReference>
<dbReference type="SUPFAM" id="SSF48576">
    <property type="entry name" value="Terpenoid synthases"/>
    <property type="match status" value="1"/>
</dbReference>
<dbReference type="InterPro" id="IPR008949">
    <property type="entry name" value="Isoprenoid_synthase_dom_sf"/>
</dbReference>
<comment type="caution">
    <text evidence="3">The sequence shown here is derived from an EMBL/GenBank/DDBJ whole genome shotgun (WGS) entry which is preliminary data.</text>
</comment>
<keyword evidence="4" id="KW-1185">Reference proteome</keyword>
<dbReference type="AlphaFoldDB" id="A0A9X0C4E3"/>
<accession>A0A9X0C4E3</accession>
<evidence type="ECO:0000313" key="3">
    <source>
        <dbReference type="EMBL" id="KAJ5500834.1"/>
    </source>
</evidence>
<keyword evidence="2" id="KW-0456">Lyase</keyword>
<comment type="similarity">
    <text evidence="1">Belongs to the trichodiene synthase family.</text>
</comment>
<dbReference type="EMBL" id="JAPWDS010000004">
    <property type="protein sequence ID" value="KAJ5500834.1"/>
    <property type="molecule type" value="Genomic_DNA"/>
</dbReference>
<name>A0A9X0C4E3_9EURO</name>
<sequence>MDPVLAESKLACPGLQMTSSDGDNDHMGVNSERAQTDQIKSLIRVFLEDIGFDNTIVVIKDHEMRSAVWQYFKSLDLGENTEESAQQTLDPSVNFAYMGYTSLPFQVRVLAAIQFLYMFLVDDVAEEFIQDLQAFGQNFVRNQSHKHALLIGLDGHLRNLSHYYGPYCHSIIVKGMLDYTNGRIIEHKVKRSGFKFSESRLMPMFLRSKIGSAEIMVHFLYPNSVFPEEEYVTQYFPITLELVLCIDFTNDILSYYKEFCLGDETGNFVANLADTHHIQHLDVLRCLTSYTPSVTKSAYKLLRNSPSLLALIKHFTQGMIMLFTAHRRYHLVELFADKQYLPPYEEDT</sequence>
<reference evidence="3" key="1">
    <citation type="submission" date="2022-12" db="EMBL/GenBank/DDBJ databases">
        <authorList>
            <person name="Petersen C."/>
        </authorList>
    </citation>
    <scope>NUCLEOTIDE SEQUENCE</scope>
    <source>
        <strain evidence="3">IBT 29495</strain>
    </source>
</reference>
<protein>
    <recommendedName>
        <fullName evidence="5">Trichodiene synthase</fullName>
    </recommendedName>
</protein>
<dbReference type="SFLD" id="SFLDS00005">
    <property type="entry name" value="Isoprenoid_Synthase_Type_I"/>
    <property type="match status" value="1"/>
</dbReference>
<gene>
    <name evidence="3" type="ORF">N7463_008084</name>
</gene>
<evidence type="ECO:0000313" key="4">
    <source>
        <dbReference type="Proteomes" id="UP001149954"/>
    </source>
</evidence>
<dbReference type="Pfam" id="PF06330">
    <property type="entry name" value="TRI5"/>
    <property type="match status" value="1"/>
</dbReference>
<dbReference type="Gene3D" id="1.10.600.10">
    <property type="entry name" value="Farnesyl Diphosphate Synthase"/>
    <property type="match status" value="1"/>
</dbReference>
<evidence type="ECO:0000256" key="1">
    <source>
        <dbReference type="ARBA" id="ARBA00007946"/>
    </source>
</evidence>
<evidence type="ECO:0000256" key="2">
    <source>
        <dbReference type="ARBA" id="ARBA00023239"/>
    </source>
</evidence>
<dbReference type="OrthoDB" id="2998174at2759"/>
<dbReference type="GO" id="GO:0016838">
    <property type="term" value="F:carbon-oxygen lyase activity, acting on phosphates"/>
    <property type="evidence" value="ECO:0007669"/>
    <property type="project" value="InterPro"/>
</dbReference>
<reference evidence="3" key="2">
    <citation type="journal article" date="2023" name="IMA Fungus">
        <title>Comparative genomic study of the Penicillium genus elucidates a diverse pangenome and 15 lateral gene transfer events.</title>
        <authorList>
            <person name="Petersen C."/>
            <person name="Sorensen T."/>
            <person name="Nielsen M.R."/>
            <person name="Sondergaard T.E."/>
            <person name="Sorensen J.L."/>
            <person name="Fitzpatrick D.A."/>
            <person name="Frisvad J.C."/>
            <person name="Nielsen K.L."/>
        </authorList>
    </citation>
    <scope>NUCLEOTIDE SEQUENCE</scope>
    <source>
        <strain evidence="3">IBT 29495</strain>
    </source>
</reference>
<dbReference type="Proteomes" id="UP001149954">
    <property type="component" value="Unassembled WGS sequence"/>
</dbReference>
<organism evidence="3 4">
    <name type="scientific">Penicillium fimorum</name>
    <dbReference type="NCBI Taxonomy" id="1882269"/>
    <lineage>
        <taxon>Eukaryota</taxon>
        <taxon>Fungi</taxon>
        <taxon>Dikarya</taxon>
        <taxon>Ascomycota</taxon>
        <taxon>Pezizomycotina</taxon>
        <taxon>Eurotiomycetes</taxon>
        <taxon>Eurotiomycetidae</taxon>
        <taxon>Eurotiales</taxon>
        <taxon>Aspergillaceae</taxon>
        <taxon>Penicillium</taxon>
    </lineage>
</organism>